<gene>
    <name evidence="2" type="ORF">HCG48_23615</name>
</gene>
<evidence type="ECO:0008006" key="4">
    <source>
        <dbReference type="Google" id="ProtNLM"/>
    </source>
</evidence>
<accession>A0A6H1U7A3</accession>
<proteinExistence type="predicted"/>
<organism evidence="2 3">
    <name type="scientific">Oxynema aestuarii AP17</name>
    <dbReference type="NCBI Taxonomy" id="2064643"/>
    <lineage>
        <taxon>Bacteria</taxon>
        <taxon>Bacillati</taxon>
        <taxon>Cyanobacteriota</taxon>
        <taxon>Cyanophyceae</taxon>
        <taxon>Oscillatoriophycideae</taxon>
        <taxon>Oscillatoriales</taxon>
        <taxon>Oscillatoriaceae</taxon>
        <taxon>Oxynema</taxon>
        <taxon>Oxynema aestuarii</taxon>
    </lineage>
</organism>
<keyword evidence="1" id="KW-0472">Membrane</keyword>
<name>A0A6H1U7A3_9CYAN</name>
<feature type="transmembrane region" description="Helical" evidence="1">
    <location>
        <begin position="26"/>
        <end position="47"/>
    </location>
</feature>
<dbReference type="KEGG" id="oxy:HCG48_23615"/>
<keyword evidence="3" id="KW-1185">Reference proteome</keyword>
<reference evidence="2 3" key="1">
    <citation type="submission" date="2020-04" db="EMBL/GenBank/DDBJ databases">
        <authorList>
            <person name="Basu S."/>
            <person name="Maruthanayagam V."/>
            <person name="Chakraborty S."/>
            <person name="Pramanik A."/>
            <person name="Mukherjee J."/>
            <person name="Brink B."/>
        </authorList>
    </citation>
    <scope>NUCLEOTIDE SEQUENCE [LARGE SCALE GENOMIC DNA]</scope>
    <source>
        <strain evidence="2 3">AP17</strain>
    </source>
</reference>
<evidence type="ECO:0000313" key="3">
    <source>
        <dbReference type="Proteomes" id="UP000500857"/>
    </source>
</evidence>
<dbReference type="AlphaFoldDB" id="A0A6H1U7A3"/>
<keyword evidence="1" id="KW-1133">Transmembrane helix</keyword>
<dbReference type="EMBL" id="CP051167">
    <property type="protein sequence ID" value="QIZ73913.1"/>
    <property type="molecule type" value="Genomic_DNA"/>
</dbReference>
<protein>
    <recommendedName>
        <fullName evidence="4">DUF5132 domain-containing protein</fullName>
    </recommendedName>
</protein>
<evidence type="ECO:0000256" key="1">
    <source>
        <dbReference type="SAM" id="Phobius"/>
    </source>
</evidence>
<sequence length="87" mass="9113">MKWEYEFGEELARTCPFGLRCPVPGMGWILLGTLGALVVAPIAIPAVKKAGKAIAKTAVKGGIVAYEGSKELVSEAKAELAASRPEV</sequence>
<keyword evidence="1" id="KW-0812">Transmembrane</keyword>
<dbReference type="Proteomes" id="UP000500857">
    <property type="component" value="Chromosome"/>
</dbReference>
<evidence type="ECO:0000313" key="2">
    <source>
        <dbReference type="EMBL" id="QIZ73913.1"/>
    </source>
</evidence>